<evidence type="ECO:0000313" key="1">
    <source>
        <dbReference type="EMBL" id="SKA95049.1"/>
    </source>
</evidence>
<accession>A0A1T4XZS6</accession>
<dbReference type="OrthoDB" id="188081at2"/>
<evidence type="ECO:0000313" key="2">
    <source>
        <dbReference type="Proteomes" id="UP000190774"/>
    </source>
</evidence>
<dbReference type="RefSeq" id="WP_078813461.1">
    <property type="nucleotide sequence ID" value="NZ_FUYE01000006.1"/>
</dbReference>
<dbReference type="Proteomes" id="UP000190774">
    <property type="component" value="Unassembled WGS sequence"/>
</dbReference>
<gene>
    <name evidence="1" type="ORF">SAMN02745166_02256</name>
</gene>
<dbReference type="AlphaFoldDB" id="A0A1T4XZS6"/>
<sequence>MTRTDIANLALSLIGGSPVASIDDPTSQARACKKWFDSVRDEALASHPWNFAMKRAIITPWWRSVALITNDGDNINVVSASGYHNLPSGSRVHVRGVQGMEAANGTWLIEGSESNLVLIGSVFSGAAVPWTGQWTQAPTFGWEYELALPTDCLRVCGVNASDAAEDDSDFYVLEGGKLLFQEEEAHLSYVSRVAEPTGWPPDFCNAFALLLASFIAQELMGPTGRAMELRQQYESVISPKIKGRDARQGKGPRVPMSHDCDVIRARRGGAATNA</sequence>
<organism evidence="1 2">
    <name type="scientific">Prosthecobacter debontii</name>
    <dbReference type="NCBI Taxonomy" id="48467"/>
    <lineage>
        <taxon>Bacteria</taxon>
        <taxon>Pseudomonadati</taxon>
        <taxon>Verrucomicrobiota</taxon>
        <taxon>Verrucomicrobiia</taxon>
        <taxon>Verrucomicrobiales</taxon>
        <taxon>Verrucomicrobiaceae</taxon>
        <taxon>Prosthecobacter</taxon>
    </lineage>
</organism>
<reference evidence="2" key="1">
    <citation type="submission" date="2017-02" db="EMBL/GenBank/DDBJ databases">
        <authorList>
            <person name="Varghese N."/>
            <person name="Submissions S."/>
        </authorList>
    </citation>
    <scope>NUCLEOTIDE SEQUENCE [LARGE SCALE GENOMIC DNA]</scope>
    <source>
        <strain evidence="2">ATCC 700200</strain>
    </source>
</reference>
<protein>
    <submittedName>
        <fullName evidence="1">Uncharacterized protein</fullName>
    </submittedName>
</protein>
<dbReference type="EMBL" id="FUYE01000006">
    <property type="protein sequence ID" value="SKA95049.1"/>
    <property type="molecule type" value="Genomic_DNA"/>
</dbReference>
<proteinExistence type="predicted"/>
<name>A0A1T4XZS6_9BACT</name>
<dbReference type="STRING" id="48467.SAMN02745166_02256"/>
<keyword evidence="2" id="KW-1185">Reference proteome</keyword>